<evidence type="ECO:0000256" key="6">
    <source>
        <dbReference type="ARBA" id="ARBA00022777"/>
    </source>
</evidence>
<evidence type="ECO:0000256" key="12">
    <source>
        <dbReference type="RuleBase" id="RU000544"/>
    </source>
</evidence>
<dbReference type="GO" id="GO:0046104">
    <property type="term" value="P:thymidine metabolic process"/>
    <property type="evidence" value="ECO:0007669"/>
    <property type="project" value="TreeGrafter"/>
</dbReference>
<name>A0A069DQL6_9HEMI</name>
<feature type="non-terminal residue" evidence="14">
    <location>
        <position position="1"/>
    </location>
</feature>
<keyword evidence="8 12" id="KW-0067">ATP-binding</keyword>
<keyword evidence="3 12" id="KW-0808">Transferase</keyword>
<evidence type="ECO:0000256" key="9">
    <source>
        <dbReference type="ARBA" id="ARBA00046642"/>
    </source>
</evidence>
<dbReference type="InterPro" id="IPR027417">
    <property type="entry name" value="P-loop_NTPase"/>
</dbReference>
<dbReference type="EMBL" id="GBGD01002987">
    <property type="protein sequence ID" value="JAC85902.1"/>
    <property type="molecule type" value="mRNA"/>
</dbReference>
<protein>
    <recommendedName>
        <fullName evidence="12">Thymidine kinase</fullName>
        <ecNumber evidence="12">2.7.1.21</ecNumber>
    </recommendedName>
</protein>
<comment type="catalytic activity">
    <reaction evidence="10">
        <text>thymidine + ATP = dTMP + ADP + H(+)</text>
        <dbReference type="Rhea" id="RHEA:19129"/>
        <dbReference type="ChEBI" id="CHEBI:15378"/>
        <dbReference type="ChEBI" id="CHEBI:17748"/>
        <dbReference type="ChEBI" id="CHEBI:30616"/>
        <dbReference type="ChEBI" id="CHEBI:63528"/>
        <dbReference type="ChEBI" id="CHEBI:456216"/>
        <dbReference type="EC" id="2.7.1.21"/>
    </reaction>
    <physiologicalReaction direction="left-to-right" evidence="10">
        <dbReference type="Rhea" id="RHEA:19130"/>
    </physiologicalReaction>
</comment>
<organism evidence="14">
    <name type="scientific">Panstrongylus megistus</name>
    <dbReference type="NCBI Taxonomy" id="65343"/>
    <lineage>
        <taxon>Eukaryota</taxon>
        <taxon>Metazoa</taxon>
        <taxon>Ecdysozoa</taxon>
        <taxon>Arthropoda</taxon>
        <taxon>Hexapoda</taxon>
        <taxon>Insecta</taxon>
        <taxon>Pterygota</taxon>
        <taxon>Neoptera</taxon>
        <taxon>Paraneoptera</taxon>
        <taxon>Hemiptera</taxon>
        <taxon>Heteroptera</taxon>
        <taxon>Panheteroptera</taxon>
        <taxon>Cimicomorpha</taxon>
        <taxon>Reduviidae</taxon>
        <taxon>Triatominae</taxon>
        <taxon>Panstrongylus</taxon>
    </lineage>
</organism>
<keyword evidence="5 12" id="KW-0547">Nucleotide-binding</keyword>
<evidence type="ECO:0000256" key="7">
    <source>
        <dbReference type="ARBA" id="ARBA00022833"/>
    </source>
</evidence>
<dbReference type="FunFam" id="3.40.50.300:FF:000948">
    <property type="entry name" value="Thymidine kinase"/>
    <property type="match status" value="1"/>
</dbReference>
<comment type="subunit">
    <text evidence="9">Homotetramer. Tetramerization from dimerization is induced by ATP and increases catalytic efficiency due to a high affinity for thymidine. Tetramerization is inhibited by phosphorylation at Ser-13. Interacts (via the KEN box) with FZR1.</text>
</comment>
<keyword evidence="7" id="KW-0862">Zinc</keyword>
<evidence type="ECO:0000313" key="14">
    <source>
        <dbReference type="EMBL" id="JAC85902.1"/>
    </source>
</evidence>
<comment type="similarity">
    <text evidence="1 13">Belongs to the thymidine kinase family.</text>
</comment>
<dbReference type="SUPFAM" id="SSF52540">
    <property type="entry name" value="P-loop containing nucleoside triphosphate hydrolases"/>
    <property type="match status" value="1"/>
</dbReference>
<keyword evidence="4" id="KW-0479">Metal-binding</keyword>
<evidence type="ECO:0000256" key="10">
    <source>
        <dbReference type="ARBA" id="ARBA00048113"/>
    </source>
</evidence>
<dbReference type="GO" id="GO:0004797">
    <property type="term" value="F:thymidine kinase activity"/>
    <property type="evidence" value="ECO:0007669"/>
    <property type="project" value="UniProtKB-EC"/>
</dbReference>
<dbReference type="Gene3D" id="3.40.50.300">
    <property type="entry name" value="P-loop containing nucleotide triphosphate hydrolases"/>
    <property type="match status" value="1"/>
</dbReference>
<dbReference type="EC" id="2.7.1.21" evidence="12"/>
<keyword evidence="2 12" id="KW-0237">DNA synthesis</keyword>
<dbReference type="GO" id="GO:0005524">
    <property type="term" value="F:ATP binding"/>
    <property type="evidence" value="ECO:0007669"/>
    <property type="project" value="UniProtKB-KW"/>
</dbReference>
<evidence type="ECO:0000256" key="2">
    <source>
        <dbReference type="ARBA" id="ARBA00022634"/>
    </source>
</evidence>
<evidence type="ECO:0000256" key="8">
    <source>
        <dbReference type="ARBA" id="ARBA00022840"/>
    </source>
</evidence>
<accession>A0A069DQL6</accession>
<evidence type="ECO:0000256" key="4">
    <source>
        <dbReference type="ARBA" id="ARBA00022723"/>
    </source>
</evidence>
<dbReference type="PANTHER" id="PTHR11441:SF0">
    <property type="entry name" value="THYMIDINE KINASE, CYTOSOLIC"/>
    <property type="match status" value="1"/>
</dbReference>
<dbReference type="GO" id="GO:0046872">
    <property type="term" value="F:metal ion binding"/>
    <property type="evidence" value="ECO:0007669"/>
    <property type="project" value="UniProtKB-KW"/>
</dbReference>
<evidence type="ECO:0000256" key="1">
    <source>
        <dbReference type="ARBA" id="ARBA00007587"/>
    </source>
</evidence>
<dbReference type="Pfam" id="PF00265">
    <property type="entry name" value="TK"/>
    <property type="match status" value="1"/>
</dbReference>
<evidence type="ECO:0000256" key="5">
    <source>
        <dbReference type="ARBA" id="ARBA00022741"/>
    </source>
</evidence>
<dbReference type="AlphaFoldDB" id="A0A069DQL6"/>
<evidence type="ECO:0000256" key="13">
    <source>
        <dbReference type="RuleBase" id="RU004165"/>
    </source>
</evidence>
<reference evidence="14" key="1">
    <citation type="journal article" date="2015" name="J. Med. Entomol.">
        <title>A Deep Insight Into the Sialotranscriptome of the Chagas Disease Vector, Panstrongylus megistus (Hemiptera: Heteroptera).</title>
        <authorList>
            <person name="Ribeiro J.M."/>
            <person name="Schwarz A."/>
            <person name="Francischetti I.M."/>
        </authorList>
    </citation>
    <scope>NUCLEOTIDE SEQUENCE</scope>
    <source>
        <tissue evidence="14">Salivary glands</tissue>
    </source>
</reference>
<dbReference type="GO" id="GO:0071897">
    <property type="term" value="P:DNA biosynthetic process"/>
    <property type="evidence" value="ECO:0007669"/>
    <property type="project" value="UniProtKB-KW"/>
</dbReference>
<sequence>LEMDEVPLKGKLEVILGPAFSGKTSELIRRIQRYYFAGYRCLVIRFTSNNDHFMDSLSTHDGYKLDALMTSTLLGVQRFAAEFDVIGIDEAHYFTDLIEFCSNASDSGKKVIVAALDSNYERQGHPHVLGLIPLAENVNKLIAICMSCSKEAPFTRKVQRDSAEIQEDVIMSVCEDCFFLPTPIKRSHIDDALSCILTSTAS</sequence>
<evidence type="ECO:0000256" key="11">
    <source>
        <dbReference type="PIRSR" id="PIRSR035805-1"/>
    </source>
</evidence>
<keyword evidence="6 12" id="KW-0418">Kinase</keyword>
<proteinExistence type="evidence at transcript level"/>
<dbReference type="PANTHER" id="PTHR11441">
    <property type="entry name" value="THYMIDINE KINASE"/>
    <property type="match status" value="1"/>
</dbReference>
<feature type="active site" description="Proton acceptor" evidence="11">
    <location>
        <position position="90"/>
    </location>
</feature>
<dbReference type="InterPro" id="IPR001267">
    <property type="entry name" value="Thymidine_kinase"/>
</dbReference>
<evidence type="ECO:0000256" key="3">
    <source>
        <dbReference type="ARBA" id="ARBA00022679"/>
    </source>
</evidence>
<dbReference type="PIRSF" id="PIRSF035805">
    <property type="entry name" value="TK_cell"/>
    <property type="match status" value="1"/>
</dbReference>